<proteinExistence type="predicted"/>
<dbReference type="STRING" id="675635.Psed_5779"/>
<evidence type="ECO:0000313" key="1">
    <source>
        <dbReference type="EMBL" id="AEA27906.1"/>
    </source>
</evidence>
<accession>F4D1B8</accession>
<evidence type="ECO:0000313" key="2">
    <source>
        <dbReference type="Proteomes" id="UP000007809"/>
    </source>
</evidence>
<dbReference type="HOGENOM" id="CLU_2510278_0_0_11"/>
<dbReference type="KEGG" id="pdx:Psed_5779"/>
<dbReference type="AlphaFoldDB" id="F4D1B8"/>
<reference evidence="1 2" key="1">
    <citation type="journal article" date="2011" name="J. Bacteriol.">
        <title>Genome sequence of the 1,4-dioxane-degrading Pseudonocardia dioxanivorans strain CB1190.</title>
        <authorList>
            <person name="Sales C.M."/>
            <person name="Mahendra S."/>
            <person name="Grostern A."/>
            <person name="Parales R.E."/>
            <person name="Goodwin L.A."/>
            <person name="Woyke T."/>
            <person name="Nolan M."/>
            <person name="Lapidus A."/>
            <person name="Chertkov O."/>
            <person name="Ovchinnikova G."/>
            <person name="Sczyrba A."/>
            <person name="Alvarez-Cohen L."/>
        </authorList>
    </citation>
    <scope>NUCLEOTIDE SEQUENCE [LARGE SCALE GENOMIC DNA]</scope>
    <source>
        <strain evidence="2">ATCC 55486 / DSM 44775 / JCM 13855 / CB1190</strain>
    </source>
</reference>
<keyword evidence="2" id="KW-1185">Reference proteome</keyword>
<sequence length="85" mass="9447">MTWLVLIGGAALWFWVHPVAGAAFVVAAYALACWWFPYAACWCCHGSGKHRSSSGKTFRRCLVCGGRGSWWRLGRRAARWLGSAE</sequence>
<dbReference type="RefSeq" id="WP_013677805.1">
    <property type="nucleotide sequence ID" value="NC_015312.1"/>
</dbReference>
<organism evidence="1 2">
    <name type="scientific">Pseudonocardia dioxanivorans (strain ATCC 55486 / DSM 44775 / JCM 13855 / CB1190)</name>
    <dbReference type="NCBI Taxonomy" id="675635"/>
    <lineage>
        <taxon>Bacteria</taxon>
        <taxon>Bacillati</taxon>
        <taxon>Actinomycetota</taxon>
        <taxon>Actinomycetes</taxon>
        <taxon>Pseudonocardiales</taxon>
        <taxon>Pseudonocardiaceae</taxon>
        <taxon>Pseudonocardia</taxon>
    </lineage>
</organism>
<dbReference type="EMBL" id="CP002593">
    <property type="protein sequence ID" value="AEA27906.1"/>
    <property type="molecule type" value="Genomic_DNA"/>
</dbReference>
<name>F4D1B8_PSEUX</name>
<gene>
    <name evidence="1" type="ordered locus">Psed_5779</name>
</gene>
<dbReference type="Proteomes" id="UP000007809">
    <property type="component" value="Chromosome"/>
</dbReference>
<protein>
    <submittedName>
        <fullName evidence="1">Uncharacterized protein</fullName>
    </submittedName>
</protein>